<keyword evidence="2" id="KW-1185">Reference proteome</keyword>
<evidence type="ECO:0000313" key="1">
    <source>
        <dbReference type="EMBL" id="GAM15907.1"/>
    </source>
</evidence>
<name>A0A0A8XA90_MESS1</name>
<dbReference type="EMBL" id="BASE01000099">
    <property type="protein sequence ID" value="GAM15907.1"/>
    <property type="molecule type" value="Genomic_DNA"/>
</dbReference>
<accession>A0A0A8XA90</accession>
<dbReference type="STRING" id="1321606.SAMD00020551_4078"/>
<reference evidence="1 2" key="1">
    <citation type="submission" date="2013-06" db="EMBL/GenBank/DDBJ databases">
        <title>Whole genome shotgun sequence of Bacillus selenatarsenatis SF-1.</title>
        <authorList>
            <person name="Kuroda M."/>
            <person name="Sei K."/>
            <person name="Yamashita M."/>
            <person name="Ike M."/>
        </authorList>
    </citation>
    <scope>NUCLEOTIDE SEQUENCE [LARGE SCALE GENOMIC DNA]</scope>
    <source>
        <strain evidence="1 2">SF-1</strain>
    </source>
</reference>
<dbReference type="Proteomes" id="UP000031014">
    <property type="component" value="Unassembled WGS sequence"/>
</dbReference>
<organism evidence="1 2">
    <name type="scientific">Mesobacillus selenatarsenatis (strain DSM 18680 / JCM 14380 / FERM P-15431 / SF-1)</name>
    <dbReference type="NCBI Taxonomy" id="1321606"/>
    <lineage>
        <taxon>Bacteria</taxon>
        <taxon>Bacillati</taxon>
        <taxon>Bacillota</taxon>
        <taxon>Bacilli</taxon>
        <taxon>Bacillales</taxon>
        <taxon>Bacillaceae</taxon>
        <taxon>Mesobacillus</taxon>
    </lineage>
</organism>
<protein>
    <submittedName>
        <fullName evidence="1">Uncharacterized protein</fullName>
    </submittedName>
</protein>
<evidence type="ECO:0000313" key="2">
    <source>
        <dbReference type="Proteomes" id="UP000031014"/>
    </source>
</evidence>
<sequence>MDLKFYLEDTFQKPVDLVIINDIMPALKLSILRSAKYA</sequence>
<gene>
    <name evidence="1" type="ORF">SAMD00020551_4078</name>
</gene>
<comment type="caution">
    <text evidence="1">The sequence shown here is derived from an EMBL/GenBank/DDBJ whole genome shotgun (WGS) entry which is preliminary data.</text>
</comment>
<proteinExistence type="predicted"/>
<dbReference type="AlphaFoldDB" id="A0A0A8XA90"/>